<protein>
    <recommendedName>
        <fullName evidence="2">protein-tyrosine-phosphatase</fullName>
        <ecNumber evidence="2">3.1.3.48</ecNumber>
    </recommendedName>
</protein>
<dbReference type="SMART" id="SM00194">
    <property type="entry name" value="PTPc"/>
    <property type="match status" value="1"/>
</dbReference>
<dbReference type="InterPro" id="IPR001763">
    <property type="entry name" value="Rhodanese-like_dom"/>
</dbReference>
<evidence type="ECO:0000313" key="7">
    <source>
        <dbReference type="EMBL" id="KAI9277017.1"/>
    </source>
</evidence>
<dbReference type="InterPro" id="IPR003595">
    <property type="entry name" value="Tyr_Pase_cat"/>
</dbReference>
<feature type="compositionally biased region" description="Low complexity" evidence="3">
    <location>
        <begin position="29"/>
        <end position="49"/>
    </location>
</feature>
<evidence type="ECO:0000256" key="1">
    <source>
        <dbReference type="ARBA" id="ARBA00009649"/>
    </source>
</evidence>
<dbReference type="SUPFAM" id="SSF52821">
    <property type="entry name" value="Rhodanese/Cell cycle control phosphatase"/>
    <property type="match status" value="1"/>
</dbReference>
<dbReference type="PRINTS" id="PR00700">
    <property type="entry name" value="PRTYPHPHTASE"/>
</dbReference>
<dbReference type="Pfam" id="PF00102">
    <property type="entry name" value="Y_phosphatase"/>
    <property type="match status" value="1"/>
</dbReference>
<evidence type="ECO:0000313" key="8">
    <source>
        <dbReference type="Proteomes" id="UP001209540"/>
    </source>
</evidence>
<feature type="region of interest" description="Disordered" evidence="3">
    <location>
        <begin position="1"/>
        <end position="50"/>
    </location>
</feature>
<dbReference type="EMBL" id="JAIXMP010000002">
    <property type="protein sequence ID" value="KAI9277017.1"/>
    <property type="molecule type" value="Genomic_DNA"/>
</dbReference>
<feature type="domain" description="Tyrosine-protein phosphatase" evidence="4">
    <location>
        <begin position="459"/>
        <end position="748"/>
    </location>
</feature>
<dbReference type="SMART" id="SM00404">
    <property type="entry name" value="PTPc_motif"/>
    <property type="match status" value="1"/>
</dbReference>
<dbReference type="PROSITE" id="PS50055">
    <property type="entry name" value="TYR_PHOSPHATASE_PTP"/>
    <property type="match status" value="1"/>
</dbReference>
<comment type="caution">
    <text evidence="7">The sequence shown here is derived from an EMBL/GenBank/DDBJ whole genome shotgun (WGS) entry which is preliminary data.</text>
</comment>
<dbReference type="PROSITE" id="PS50056">
    <property type="entry name" value="TYR_PHOSPHATASE_2"/>
    <property type="match status" value="1"/>
</dbReference>
<comment type="similarity">
    <text evidence="1">Belongs to the protein-tyrosine phosphatase family. Non-receptor class subfamily.</text>
</comment>
<evidence type="ECO:0000256" key="2">
    <source>
        <dbReference type="ARBA" id="ARBA00013064"/>
    </source>
</evidence>
<dbReference type="InterPro" id="IPR050348">
    <property type="entry name" value="Protein-Tyr_Phosphatase"/>
</dbReference>
<dbReference type="CDD" id="cd01446">
    <property type="entry name" value="DSP_MapKP"/>
    <property type="match status" value="1"/>
</dbReference>
<dbReference type="PROSITE" id="PS00383">
    <property type="entry name" value="TYR_PHOSPHATASE_1"/>
    <property type="match status" value="1"/>
</dbReference>
<feature type="compositionally biased region" description="Polar residues" evidence="3">
    <location>
        <begin position="1"/>
        <end position="20"/>
    </location>
</feature>
<dbReference type="CDD" id="cd18533">
    <property type="entry name" value="PTP_fungal"/>
    <property type="match status" value="1"/>
</dbReference>
<name>A0AAD5KNP9_9FUNG</name>
<dbReference type="InterPro" id="IPR000387">
    <property type="entry name" value="Tyr_Pase_dom"/>
</dbReference>
<proteinExistence type="inferred from homology"/>
<gene>
    <name evidence="7" type="ORF">BDA99DRAFT_545120</name>
</gene>
<evidence type="ECO:0000259" key="4">
    <source>
        <dbReference type="PROSITE" id="PS50055"/>
    </source>
</evidence>
<dbReference type="PROSITE" id="PS50206">
    <property type="entry name" value="RHODANESE_3"/>
    <property type="match status" value="1"/>
</dbReference>
<feature type="domain" description="Rhodanese" evidence="6">
    <location>
        <begin position="151"/>
        <end position="267"/>
    </location>
</feature>
<dbReference type="InterPro" id="IPR036873">
    <property type="entry name" value="Rhodanese-like_dom_sf"/>
</dbReference>
<dbReference type="InterPro" id="IPR029021">
    <property type="entry name" value="Prot-tyrosine_phosphatase-like"/>
</dbReference>
<dbReference type="Pfam" id="PF00581">
    <property type="entry name" value="Rhodanese"/>
    <property type="match status" value="1"/>
</dbReference>
<dbReference type="GO" id="GO:0004725">
    <property type="term" value="F:protein tyrosine phosphatase activity"/>
    <property type="evidence" value="ECO:0007669"/>
    <property type="project" value="UniProtKB-EC"/>
</dbReference>
<dbReference type="InterPro" id="IPR016130">
    <property type="entry name" value="Tyr_Pase_AS"/>
</dbReference>
<sequence length="764" mass="85942">MSVTFESPSHRTQNNDSYFTPLNMPTLMSSNNTDAATTAGTGSNSGSNTPYFTAPVDPMIHQDFLNAIRARHANNQSGFSMSNPSTPPPLHSPITNGFTLNGGGCASSALANRRMLRCNSSQNNNQSSRQQHLANPIEPRQLHGILANKGGIDKILLLDTRSFVQYSHGRIRNAINISIPNTILKRPTFTMDRIYEAIVQESDRKRLERWQSMDKIIVYDHGSQNLPDNCAAAYIGTKLSQAGYKGQLLYLKGGFDTFSTIFPDECEATPSPSSGAGGSLPHLRLPSQTKQQESKPFSLRLPEAASNNSNSNTNAQIGPFTAPMPQFENHAFNPFFSNIRQNMELAHGPISERFKIRLPHDSSIANSEKGSIQVKNPRCLDHTTFIDEHGHFIVPKWLRHTIVDDEIGPKLLAEMYEKLERVEQRRLQNIMLYHSKHTNTNPSDFPLSIVAGIERGTLNRYTNIWPFEYTRVKLAKPQNDSTDYINASYIQYTQDNTADVDDGGGGSNDSHISQASIQCMQNGNNTSSTIKKYRRYISSQGPLPDTFVDFWQMVWEQNSYVIVMLTKQEEMNKIKCHQYWPDKINSPTRYGCVTITLFSETVRPIRKNDQDDAIIIRQLLVQHDSSNIRRTITQLQYTGWMDFGVPDTPEGTLQTVAAADEAQVLYESKQKQGTCVGPMVVHCSAGCGRSGAFCAIDTVIHRLMQSNGHLPEEKDLLFDTISRFREQRVSMVQTLRQFVFCYETIWWWLLGYGETPAVAMDLND</sequence>
<accession>A0AAD5KNP9</accession>
<reference evidence="7" key="2">
    <citation type="submission" date="2023-02" db="EMBL/GenBank/DDBJ databases">
        <authorList>
            <consortium name="DOE Joint Genome Institute"/>
            <person name="Mondo S.J."/>
            <person name="Chang Y."/>
            <person name="Wang Y."/>
            <person name="Ahrendt S."/>
            <person name="Andreopoulos W."/>
            <person name="Barry K."/>
            <person name="Beard J."/>
            <person name="Benny G.L."/>
            <person name="Blankenship S."/>
            <person name="Bonito G."/>
            <person name="Cuomo C."/>
            <person name="Desiro A."/>
            <person name="Gervers K.A."/>
            <person name="Hundley H."/>
            <person name="Kuo A."/>
            <person name="LaButti K."/>
            <person name="Lang B.F."/>
            <person name="Lipzen A."/>
            <person name="O'Donnell K."/>
            <person name="Pangilinan J."/>
            <person name="Reynolds N."/>
            <person name="Sandor L."/>
            <person name="Smith M.W."/>
            <person name="Tsang A."/>
            <person name="Grigoriev I.V."/>
            <person name="Stajich J.E."/>
            <person name="Spatafora J.W."/>
        </authorList>
    </citation>
    <scope>NUCLEOTIDE SEQUENCE</scope>
    <source>
        <strain evidence="7">RSA 2281</strain>
    </source>
</reference>
<dbReference type="Gene3D" id="3.90.190.10">
    <property type="entry name" value="Protein tyrosine phosphatase superfamily"/>
    <property type="match status" value="1"/>
</dbReference>
<dbReference type="Gene3D" id="3.40.250.10">
    <property type="entry name" value="Rhodanese-like domain"/>
    <property type="match status" value="1"/>
</dbReference>
<evidence type="ECO:0000259" key="6">
    <source>
        <dbReference type="PROSITE" id="PS50206"/>
    </source>
</evidence>
<feature type="region of interest" description="Disordered" evidence="3">
    <location>
        <begin position="266"/>
        <end position="319"/>
    </location>
</feature>
<dbReference type="EC" id="3.1.3.48" evidence="2"/>
<dbReference type="PANTHER" id="PTHR19134">
    <property type="entry name" value="RECEPTOR-TYPE TYROSINE-PROTEIN PHOSPHATASE"/>
    <property type="match status" value="1"/>
</dbReference>
<evidence type="ECO:0000256" key="3">
    <source>
        <dbReference type="SAM" id="MobiDB-lite"/>
    </source>
</evidence>
<reference evidence="7" key="1">
    <citation type="journal article" date="2022" name="IScience">
        <title>Evolution of zygomycete secretomes and the origins of terrestrial fungal ecologies.</title>
        <authorList>
            <person name="Chang Y."/>
            <person name="Wang Y."/>
            <person name="Mondo S."/>
            <person name="Ahrendt S."/>
            <person name="Andreopoulos W."/>
            <person name="Barry K."/>
            <person name="Beard J."/>
            <person name="Benny G.L."/>
            <person name="Blankenship S."/>
            <person name="Bonito G."/>
            <person name="Cuomo C."/>
            <person name="Desiro A."/>
            <person name="Gervers K.A."/>
            <person name="Hundley H."/>
            <person name="Kuo A."/>
            <person name="LaButti K."/>
            <person name="Lang B.F."/>
            <person name="Lipzen A."/>
            <person name="O'Donnell K."/>
            <person name="Pangilinan J."/>
            <person name="Reynolds N."/>
            <person name="Sandor L."/>
            <person name="Smith M.E."/>
            <person name="Tsang A."/>
            <person name="Grigoriev I.V."/>
            <person name="Stajich J.E."/>
            <person name="Spatafora J.W."/>
        </authorList>
    </citation>
    <scope>NUCLEOTIDE SEQUENCE</scope>
    <source>
        <strain evidence="7">RSA 2281</strain>
    </source>
</reference>
<dbReference type="PANTHER" id="PTHR19134:SF449">
    <property type="entry name" value="TYROSINE-PROTEIN PHOSPHATASE 1"/>
    <property type="match status" value="1"/>
</dbReference>
<dbReference type="SMART" id="SM00450">
    <property type="entry name" value="RHOD"/>
    <property type="match status" value="1"/>
</dbReference>
<keyword evidence="8" id="KW-1185">Reference proteome</keyword>
<feature type="domain" description="Tyrosine specific protein phosphatases" evidence="5">
    <location>
        <begin position="650"/>
        <end position="739"/>
    </location>
</feature>
<dbReference type="Proteomes" id="UP001209540">
    <property type="component" value="Unassembled WGS sequence"/>
</dbReference>
<feature type="compositionally biased region" description="Polar residues" evidence="3">
    <location>
        <begin position="286"/>
        <end position="295"/>
    </location>
</feature>
<evidence type="ECO:0000259" key="5">
    <source>
        <dbReference type="PROSITE" id="PS50056"/>
    </source>
</evidence>
<dbReference type="SUPFAM" id="SSF52799">
    <property type="entry name" value="(Phosphotyrosine protein) phosphatases II"/>
    <property type="match status" value="1"/>
</dbReference>
<organism evidence="7 8">
    <name type="scientific">Phascolomyces articulosus</name>
    <dbReference type="NCBI Taxonomy" id="60185"/>
    <lineage>
        <taxon>Eukaryota</taxon>
        <taxon>Fungi</taxon>
        <taxon>Fungi incertae sedis</taxon>
        <taxon>Mucoromycota</taxon>
        <taxon>Mucoromycotina</taxon>
        <taxon>Mucoromycetes</taxon>
        <taxon>Mucorales</taxon>
        <taxon>Lichtheimiaceae</taxon>
        <taxon>Phascolomyces</taxon>
    </lineage>
</organism>
<dbReference type="InterPro" id="IPR000242">
    <property type="entry name" value="PTP_cat"/>
</dbReference>
<dbReference type="AlphaFoldDB" id="A0AAD5KNP9"/>
<feature type="compositionally biased region" description="Low complexity" evidence="3">
    <location>
        <begin position="304"/>
        <end position="315"/>
    </location>
</feature>